<protein>
    <submittedName>
        <fullName evidence="1">Uncharacterized protein</fullName>
    </submittedName>
</protein>
<organism evidence="1 2">
    <name type="scientific">Reticulomyxa filosa</name>
    <dbReference type="NCBI Taxonomy" id="46433"/>
    <lineage>
        <taxon>Eukaryota</taxon>
        <taxon>Sar</taxon>
        <taxon>Rhizaria</taxon>
        <taxon>Retaria</taxon>
        <taxon>Foraminifera</taxon>
        <taxon>Monothalamids</taxon>
        <taxon>Reticulomyxidae</taxon>
        <taxon>Reticulomyxa</taxon>
    </lineage>
</organism>
<dbReference type="AlphaFoldDB" id="X6P5G1"/>
<accession>X6P5G1</accession>
<name>X6P5G1_RETFI</name>
<evidence type="ECO:0000313" key="2">
    <source>
        <dbReference type="Proteomes" id="UP000023152"/>
    </source>
</evidence>
<dbReference type="EMBL" id="ASPP01003135">
    <property type="protein sequence ID" value="ETO33790.1"/>
    <property type="molecule type" value="Genomic_DNA"/>
</dbReference>
<feature type="non-terminal residue" evidence="1">
    <location>
        <position position="180"/>
    </location>
</feature>
<dbReference type="Proteomes" id="UP000023152">
    <property type="component" value="Unassembled WGS sequence"/>
</dbReference>
<gene>
    <name evidence="1" type="ORF">RFI_03312</name>
</gene>
<proteinExistence type="predicted"/>
<keyword evidence="2" id="KW-1185">Reference proteome</keyword>
<comment type="caution">
    <text evidence="1">The sequence shown here is derived from an EMBL/GenBank/DDBJ whole genome shotgun (WGS) entry which is preliminary data.</text>
</comment>
<evidence type="ECO:0000313" key="1">
    <source>
        <dbReference type="EMBL" id="ETO33790.1"/>
    </source>
</evidence>
<reference evidence="1 2" key="1">
    <citation type="journal article" date="2013" name="Curr. Biol.">
        <title>The Genome of the Foraminiferan Reticulomyxa filosa.</title>
        <authorList>
            <person name="Glockner G."/>
            <person name="Hulsmann N."/>
            <person name="Schleicher M."/>
            <person name="Noegel A.A."/>
            <person name="Eichinger L."/>
            <person name="Gallinger C."/>
            <person name="Pawlowski J."/>
            <person name="Sierra R."/>
            <person name="Euteneuer U."/>
            <person name="Pillet L."/>
            <person name="Moustafa A."/>
            <person name="Platzer M."/>
            <person name="Groth M."/>
            <person name="Szafranski K."/>
            <person name="Schliwa M."/>
        </authorList>
    </citation>
    <scope>NUCLEOTIDE SEQUENCE [LARGE SCALE GENOMIC DNA]</scope>
</reference>
<sequence length="180" mass="21204">MDTTPEKDDQRQEKITRLWGDLTKCVERLQDCNLTPEIYCLALDCLTDTGVKLWKSSNDPIGNFFKSKAKQLLESSIWCLSETKHVKLWGKSLTLIAWLCRNLNTYDGESIVREVFQDKLRNLETLVESIYYGNCDMKKFALWGRDKEFIRQKRLLNKVEQLYSISYRIESIDNLIKSDY</sequence>